<dbReference type="AlphaFoldDB" id="A0A0M3I2A5"/>
<evidence type="ECO:0000313" key="2">
    <source>
        <dbReference type="WBParaSite" id="ALUE_0001058301-mRNA-1"/>
    </source>
</evidence>
<proteinExistence type="predicted"/>
<dbReference type="Proteomes" id="UP000036681">
    <property type="component" value="Unplaced"/>
</dbReference>
<dbReference type="WBParaSite" id="ALUE_0001058301-mRNA-1">
    <property type="protein sequence ID" value="ALUE_0001058301-mRNA-1"/>
    <property type="gene ID" value="ALUE_0001058301"/>
</dbReference>
<reference evidence="2" key="1">
    <citation type="submission" date="2017-02" db="UniProtKB">
        <authorList>
            <consortium name="WormBaseParasite"/>
        </authorList>
    </citation>
    <scope>IDENTIFICATION</scope>
</reference>
<protein>
    <submittedName>
        <fullName evidence="2">Rep-A_N domain-containing protein</fullName>
    </submittedName>
</protein>
<name>A0A0M3I2A5_ASCLU</name>
<keyword evidence="1" id="KW-1185">Reference proteome</keyword>
<accession>A0A0M3I2A5</accession>
<organism evidence="1 2">
    <name type="scientific">Ascaris lumbricoides</name>
    <name type="common">Giant roundworm</name>
    <dbReference type="NCBI Taxonomy" id="6252"/>
    <lineage>
        <taxon>Eukaryota</taxon>
        <taxon>Metazoa</taxon>
        <taxon>Ecdysozoa</taxon>
        <taxon>Nematoda</taxon>
        <taxon>Chromadorea</taxon>
        <taxon>Rhabditida</taxon>
        <taxon>Spirurina</taxon>
        <taxon>Ascaridomorpha</taxon>
        <taxon>Ascaridoidea</taxon>
        <taxon>Ascarididae</taxon>
        <taxon>Ascaris</taxon>
    </lineage>
</organism>
<sequence length="75" mass="7738">MTVQIGSANISGNFRARSAVYNAGLLPKVAQSGTQALCRQVTLLIAADRKGHLRALQSSTIAIVGGHPIALLNVG</sequence>
<evidence type="ECO:0000313" key="1">
    <source>
        <dbReference type="Proteomes" id="UP000036681"/>
    </source>
</evidence>